<dbReference type="STRING" id="10228.B3RVA3"/>
<dbReference type="GeneID" id="6752713"/>
<evidence type="ECO:0000256" key="4">
    <source>
        <dbReference type="ARBA" id="ARBA00022454"/>
    </source>
</evidence>
<comment type="similarity">
    <text evidence="3">Belongs to the Integrator subunit 8 family.</text>
</comment>
<dbReference type="GO" id="GO:0034472">
    <property type="term" value="P:snRNA 3'-end processing"/>
    <property type="evidence" value="ECO:0007669"/>
    <property type="project" value="InterPro"/>
</dbReference>
<dbReference type="PANTHER" id="PTHR13350:SF1">
    <property type="entry name" value="INTEGRATOR COMPLEX SUBUNIT 8"/>
    <property type="match status" value="1"/>
</dbReference>
<evidence type="ECO:0000259" key="7">
    <source>
        <dbReference type="Pfam" id="PF25756"/>
    </source>
</evidence>
<keyword evidence="6" id="KW-1133">Transmembrane helix</keyword>
<evidence type="ECO:0000256" key="2">
    <source>
        <dbReference type="ARBA" id="ARBA00004286"/>
    </source>
</evidence>
<dbReference type="Pfam" id="PF25756">
    <property type="entry name" value="TPR_INTS8"/>
    <property type="match status" value="1"/>
</dbReference>
<dbReference type="InParanoid" id="B3RVA3"/>
<evidence type="ECO:0000313" key="8">
    <source>
        <dbReference type="EMBL" id="EDV25959.1"/>
    </source>
</evidence>
<dbReference type="CTD" id="6752713"/>
<organism evidence="8 9">
    <name type="scientific">Trichoplax adhaerens</name>
    <name type="common">Trichoplax reptans</name>
    <dbReference type="NCBI Taxonomy" id="10228"/>
    <lineage>
        <taxon>Eukaryota</taxon>
        <taxon>Metazoa</taxon>
        <taxon>Placozoa</taxon>
        <taxon>Uniplacotomia</taxon>
        <taxon>Trichoplacea</taxon>
        <taxon>Trichoplacidae</taxon>
        <taxon>Trichoplax</taxon>
    </lineage>
</organism>
<protein>
    <recommendedName>
        <fullName evidence="7">INTS8 TPR repeats domain-containing protein</fullName>
    </recommendedName>
</protein>
<dbReference type="KEGG" id="tad:TRIADDRAFT_23696"/>
<evidence type="ECO:0000313" key="9">
    <source>
        <dbReference type="Proteomes" id="UP000009022"/>
    </source>
</evidence>
<evidence type="ECO:0000256" key="1">
    <source>
        <dbReference type="ARBA" id="ARBA00004123"/>
    </source>
</evidence>
<feature type="domain" description="INTS8 TPR repeats" evidence="7">
    <location>
        <begin position="3"/>
        <end position="178"/>
    </location>
</feature>
<dbReference type="Proteomes" id="UP000009022">
    <property type="component" value="Unassembled WGS sequence"/>
</dbReference>
<dbReference type="RefSeq" id="XP_002111992.1">
    <property type="nucleotide sequence ID" value="XM_002111956.1"/>
</dbReference>
<name>B3RVA3_TRIAD</name>
<keyword evidence="4" id="KW-0158">Chromosome</keyword>
<evidence type="ECO:0000256" key="3">
    <source>
        <dbReference type="ARBA" id="ARBA00007147"/>
    </source>
</evidence>
<reference evidence="8 9" key="1">
    <citation type="journal article" date="2008" name="Nature">
        <title>The Trichoplax genome and the nature of placozoans.</title>
        <authorList>
            <person name="Srivastava M."/>
            <person name="Begovic E."/>
            <person name="Chapman J."/>
            <person name="Putnam N.H."/>
            <person name="Hellsten U."/>
            <person name="Kawashima T."/>
            <person name="Kuo A."/>
            <person name="Mitros T."/>
            <person name="Salamov A."/>
            <person name="Carpenter M.L."/>
            <person name="Signorovitch A.Y."/>
            <person name="Moreno M.A."/>
            <person name="Kamm K."/>
            <person name="Grimwood J."/>
            <person name="Schmutz J."/>
            <person name="Shapiro H."/>
            <person name="Grigoriev I.V."/>
            <person name="Buss L.W."/>
            <person name="Schierwater B."/>
            <person name="Dellaporta S.L."/>
            <person name="Rokhsar D.S."/>
        </authorList>
    </citation>
    <scope>NUCLEOTIDE SEQUENCE [LARGE SCALE GENOMIC DNA]</scope>
    <source>
        <strain evidence="8 9">Grell-BS-1999</strain>
    </source>
</reference>
<dbReference type="InterPro" id="IPR057980">
    <property type="entry name" value="TPR_INTS8"/>
</dbReference>
<keyword evidence="5" id="KW-0539">Nucleus</keyword>
<dbReference type="PhylomeDB" id="B3RVA3"/>
<feature type="transmembrane region" description="Helical" evidence="6">
    <location>
        <begin position="170"/>
        <end position="203"/>
    </location>
</feature>
<feature type="non-terminal residue" evidence="8">
    <location>
        <position position="1"/>
    </location>
</feature>
<proteinExistence type="inferred from homology"/>
<dbReference type="HOGENOM" id="CLU_1431352_0_0_1"/>
<dbReference type="EMBL" id="DS985244">
    <property type="protein sequence ID" value="EDV25959.1"/>
    <property type="molecule type" value="Genomic_DNA"/>
</dbReference>
<comment type="subcellular location">
    <subcellularLocation>
        <location evidence="2">Chromosome</location>
    </subcellularLocation>
    <subcellularLocation>
        <location evidence="1">Nucleus</location>
    </subcellularLocation>
</comment>
<keyword evidence="6" id="KW-0812">Transmembrane</keyword>
<keyword evidence="9" id="KW-1185">Reference proteome</keyword>
<dbReference type="eggNOG" id="ENOG502QQS8">
    <property type="taxonomic scope" value="Eukaryota"/>
</dbReference>
<dbReference type="OrthoDB" id="64340at2759"/>
<dbReference type="GO" id="GO:0005694">
    <property type="term" value="C:chromosome"/>
    <property type="evidence" value="ECO:0007669"/>
    <property type="project" value="UniProtKB-SubCell"/>
</dbReference>
<dbReference type="InterPro" id="IPR038751">
    <property type="entry name" value="INTS8"/>
</dbReference>
<gene>
    <name evidence="8" type="ORF">TRIADDRAFT_23696</name>
</gene>
<dbReference type="PANTHER" id="PTHR13350">
    <property type="entry name" value="INTEGRATOR COMPLEX SUBUNIT 8"/>
    <property type="match status" value="1"/>
</dbReference>
<keyword evidence="6" id="KW-0472">Membrane</keyword>
<evidence type="ECO:0000256" key="6">
    <source>
        <dbReference type="SAM" id="Phobius"/>
    </source>
</evidence>
<dbReference type="GO" id="GO:0005634">
    <property type="term" value="C:nucleus"/>
    <property type="evidence" value="ECO:0007669"/>
    <property type="project" value="UniProtKB-SubCell"/>
</dbReference>
<dbReference type="OMA" id="TNYFQYI"/>
<dbReference type="AlphaFoldDB" id="B3RVA3"/>
<accession>B3RVA3</accession>
<sequence length="205" mass="24165">TTMELLRHALSIYPMDTSWLRTQGDFNYIIRKYPTSLRNYIEAGAISSSYFLNEVPTDIWDDLVYRRMISCCSALFCHTQAAVLCQFLTPVDFNMAIRAVQQHNSEDAMETYYHCIWETTILEAIIHLHSMRGEYDKQQIAMSCLNQPELNSYNSTDILLHAMRSRKRRFLVALAHQYLHVILLEIYDLYIILLLLKTVYIYIYI</sequence>
<evidence type="ECO:0000256" key="5">
    <source>
        <dbReference type="ARBA" id="ARBA00023242"/>
    </source>
</evidence>